<feature type="compositionally biased region" description="Low complexity" evidence="1">
    <location>
        <begin position="39"/>
        <end position="56"/>
    </location>
</feature>
<evidence type="ECO:0000313" key="2">
    <source>
        <dbReference type="EMBL" id="BAS85393.1"/>
    </source>
</evidence>
<evidence type="ECO:0000313" key="3">
    <source>
        <dbReference type="Proteomes" id="UP000059680"/>
    </source>
</evidence>
<sequence>MMKDKMKDLTRKVTSASSSSSSSSSKGTAHILGSGPDLSSSRTSNPSPSRPAAPQARGRRPPAPAHLHLLPPRQRHHRPSRVGGGERRRRRRVPQLRRAVPLRAGGV</sequence>
<proteinExistence type="predicted"/>
<dbReference type="EMBL" id="AP014959">
    <property type="protein sequence ID" value="BAS85393.1"/>
    <property type="molecule type" value="Genomic_DNA"/>
</dbReference>
<evidence type="ECO:0000256" key="1">
    <source>
        <dbReference type="SAM" id="MobiDB-lite"/>
    </source>
</evidence>
<dbReference type="Gramene" id="Os03t0636600-02">
    <property type="protein sequence ID" value="Os03t0636600-02"/>
    <property type="gene ID" value="Os03g0636600"/>
</dbReference>
<dbReference type="Proteomes" id="UP000059680">
    <property type="component" value="Chromosome 3"/>
</dbReference>
<feature type="compositionally biased region" description="Basic and acidic residues" evidence="1">
    <location>
        <begin position="1"/>
        <end position="11"/>
    </location>
</feature>
<organism evidence="2 3">
    <name type="scientific">Oryza sativa subsp. japonica</name>
    <name type="common">Rice</name>
    <dbReference type="NCBI Taxonomy" id="39947"/>
    <lineage>
        <taxon>Eukaryota</taxon>
        <taxon>Viridiplantae</taxon>
        <taxon>Streptophyta</taxon>
        <taxon>Embryophyta</taxon>
        <taxon>Tracheophyta</taxon>
        <taxon>Spermatophyta</taxon>
        <taxon>Magnoliopsida</taxon>
        <taxon>Liliopsida</taxon>
        <taxon>Poales</taxon>
        <taxon>Poaceae</taxon>
        <taxon>BOP clade</taxon>
        <taxon>Oryzoideae</taxon>
        <taxon>Oryzeae</taxon>
        <taxon>Oryzinae</taxon>
        <taxon>Oryza</taxon>
        <taxon>Oryza sativa</taxon>
    </lineage>
</organism>
<dbReference type="Gramene" id="Os03t0636600-01">
    <property type="protein sequence ID" value="Os03t0636600-01"/>
    <property type="gene ID" value="Os03g0636600"/>
</dbReference>
<reference evidence="2 3" key="2">
    <citation type="journal article" date="2013" name="Plant Cell Physiol.">
        <title>Rice Annotation Project Database (RAP-DB): an integrative and interactive database for rice genomics.</title>
        <authorList>
            <person name="Sakai H."/>
            <person name="Lee S.S."/>
            <person name="Tanaka T."/>
            <person name="Numa H."/>
            <person name="Kim J."/>
            <person name="Kawahara Y."/>
            <person name="Wakimoto H."/>
            <person name="Yang C.C."/>
            <person name="Iwamoto M."/>
            <person name="Abe T."/>
            <person name="Yamada Y."/>
            <person name="Muto A."/>
            <person name="Inokuchi H."/>
            <person name="Ikemura T."/>
            <person name="Matsumoto T."/>
            <person name="Sasaki T."/>
            <person name="Itoh T."/>
        </authorList>
    </citation>
    <scope>NUCLEOTIDE SEQUENCE [LARGE SCALE GENOMIC DNA]</scope>
    <source>
        <strain evidence="3">cv. Nipponbare</strain>
    </source>
</reference>
<dbReference type="PaxDb" id="39947-A0A0N7KHP5"/>
<feature type="region of interest" description="Disordered" evidence="1">
    <location>
        <begin position="1"/>
        <end position="107"/>
    </location>
</feature>
<reference evidence="3" key="1">
    <citation type="journal article" date="2005" name="Nature">
        <title>The map-based sequence of the rice genome.</title>
        <authorList>
            <consortium name="International rice genome sequencing project (IRGSP)"/>
            <person name="Matsumoto T."/>
            <person name="Wu J."/>
            <person name="Kanamori H."/>
            <person name="Katayose Y."/>
            <person name="Fujisawa M."/>
            <person name="Namiki N."/>
            <person name="Mizuno H."/>
            <person name="Yamamoto K."/>
            <person name="Antonio B.A."/>
            <person name="Baba T."/>
            <person name="Sakata K."/>
            <person name="Nagamura Y."/>
            <person name="Aoki H."/>
            <person name="Arikawa K."/>
            <person name="Arita K."/>
            <person name="Bito T."/>
            <person name="Chiden Y."/>
            <person name="Fujitsuka N."/>
            <person name="Fukunaka R."/>
            <person name="Hamada M."/>
            <person name="Harada C."/>
            <person name="Hayashi A."/>
            <person name="Hijishita S."/>
            <person name="Honda M."/>
            <person name="Hosokawa S."/>
            <person name="Ichikawa Y."/>
            <person name="Idonuma A."/>
            <person name="Iijima M."/>
            <person name="Ikeda M."/>
            <person name="Ikeno M."/>
            <person name="Ito K."/>
            <person name="Ito S."/>
            <person name="Ito T."/>
            <person name="Ito Y."/>
            <person name="Ito Y."/>
            <person name="Iwabuchi A."/>
            <person name="Kamiya K."/>
            <person name="Karasawa W."/>
            <person name="Kurita K."/>
            <person name="Katagiri S."/>
            <person name="Kikuta A."/>
            <person name="Kobayashi H."/>
            <person name="Kobayashi N."/>
            <person name="Machita K."/>
            <person name="Maehara T."/>
            <person name="Masukawa M."/>
            <person name="Mizubayashi T."/>
            <person name="Mukai Y."/>
            <person name="Nagasaki H."/>
            <person name="Nagata Y."/>
            <person name="Naito S."/>
            <person name="Nakashima M."/>
            <person name="Nakama Y."/>
            <person name="Nakamichi Y."/>
            <person name="Nakamura M."/>
            <person name="Meguro A."/>
            <person name="Negishi M."/>
            <person name="Ohta I."/>
            <person name="Ohta T."/>
            <person name="Okamoto M."/>
            <person name="Ono N."/>
            <person name="Saji S."/>
            <person name="Sakaguchi M."/>
            <person name="Sakai K."/>
            <person name="Shibata M."/>
            <person name="Shimokawa T."/>
            <person name="Song J."/>
            <person name="Takazaki Y."/>
            <person name="Terasawa K."/>
            <person name="Tsugane M."/>
            <person name="Tsuji K."/>
            <person name="Ueda S."/>
            <person name="Waki K."/>
            <person name="Yamagata H."/>
            <person name="Yamamoto M."/>
            <person name="Yamamoto S."/>
            <person name="Yamane H."/>
            <person name="Yoshiki S."/>
            <person name="Yoshihara R."/>
            <person name="Yukawa K."/>
            <person name="Zhong H."/>
            <person name="Yano M."/>
            <person name="Yuan Q."/>
            <person name="Ouyang S."/>
            <person name="Liu J."/>
            <person name="Jones K.M."/>
            <person name="Gansberger K."/>
            <person name="Moffat K."/>
            <person name="Hill J."/>
            <person name="Bera J."/>
            <person name="Fadrosh D."/>
            <person name="Jin S."/>
            <person name="Johri S."/>
            <person name="Kim M."/>
            <person name="Overton L."/>
            <person name="Reardon M."/>
            <person name="Tsitrin T."/>
            <person name="Vuong H."/>
            <person name="Weaver B."/>
            <person name="Ciecko A."/>
            <person name="Tallon L."/>
            <person name="Jackson J."/>
            <person name="Pai G."/>
            <person name="Aken S.V."/>
            <person name="Utterback T."/>
            <person name="Reidmuller S."/>
            <person name="Feldblyum T."/>
            <person name="Hsiao J."/>
            <person name="Zismann V."/>
            <person name="Iobst S."/>
            <person name="de Vazeille A.R."/>
            <person name="Buell C.R."/>
            <person name="Ying K."/>
            <person name="Li Y."/>
            <person name="Lu T."/>
            <person name="Huang Y."/>
            <person name="Zhao Q."/>
            <person name="Feng Q."/>
            <person name="Zhang L."/>
            <person name="Zhu J."/>
            <person name="Weng Q."/>
            <person name="Mu J."/>
            <person name="Lu Y."/>
            <person name="Fan D."/>
            <person name="Liu Y."/>
            <person name="Guan J."/>
            <person name="Zhang Y."/>
            <person name="Yu S."/>
            <person name="Liu X."/>
            <person name="Zhang Y."/>
            <person name="Hong G."/>
            <person name="Han B."/>
            <person name="Choisne N."/>
            <person name="Demange N."/>
            <person name="Orjeda G."/>
            <person name="Samain S."/>
            <person name="Cattolico L."/>
            <person name="Pelletier E."/>
            <person name="Couloux A."/>
            <person name="Segurens B."/>
            <person name="Wincker P."/>
            <person name="D'Hont A."/>
            <person name="Scarpelli C."/>
            <person name="Weissenbach J."/>
            <person name="Salanoubat M."/>
            <person name="Quetier F."/>
            <person name="Yu Y."/>
            <person name="Kim H.R."/>
            <person name="Rambo T."/>
            <person name="Currie J."/>
            <person name="Collura K."/>
            <person name="Luo M."/>
            <person name="Yang T."/>
            <person name="Ammiraju J.S.S."/>
            <person name="Engler F."/>
            <person name="Soderlund C."/>
            <person name="Wing R.A."/>
            <person name="Palmer L.E."/>
            <person name="de la Bastide M."/>
            <person name="Spiegel L."/>
            <person name="Nascimento L."/>
            <person name="Zutavern T."/>
            <person name="O'Shaughnessy A."/>
            <person name="Dike S."/>
            <person name="Dedhia N."/>
            <person name="Preston R."/>
            <person name="Balija V."/>
            <person name="McCombie W.R."/>
            <person name="Chow T."/>
            <person name="Chen H."/>
            <person name="Chung M."/>
            <person name="Chen C."/>
            <person name="Shaw J."/>
            <person name="Wu H."/>
            <person name="Hsiao K."/>
            <person name="Chao Y."/>
            <person name="Chu M."/>
            <person name="Cheng C."/>
            <person name="Hour A."/>
            <person name="Lee P."/>
            <person name="Lin S."/>
            <person name="Lin Y."/>
            <person name="Liou J."/>
            <person name="Liu S."/>
            <person name="Hsing Y."/>
            <person name="Raghuvanshi S."/>
            <person name="Mohanty A."/>
            <person name="Bharti A.K."/>
            <person name="Gaur A."/>
            <person name="Gupta V."/>
            <person name="Kumar D."/>
            <person name="Ravi V."/>
            <person name="Vij S."/>
            <person name="Kapur A."/>
            <person name="Khurana P."/>
            <person name="Khurana P."/>
            <person name="Khurana J.P."/>
            <person name="Tyagi A.K."/>
            <person name="Gaikwad K."/>
            <person name="Singh A."/>
            <person name="Dalal V."/>
            <person name="Srivastava S."/>
            <person name="Dixit A."/>
            <person name="Pal A.K."/>
            <person name="Ghazi I.A."/>
            <person name="Yadav M."/>
            <person name="Pandit A."/>
            <person name="Bhargava A."/>
            <person name="Sureshbabu K."/>
            <person name="Batra K."/>
            <person name="Sharma T.R."/>
            <person name="Mohapatra T."/>
            <person name="Singh N.K."/>
            <person name="Messing J."/>
            <person name="Nelson A.B."/>
            <person name="Fuks G."/>
            <person name="Kavchok S."/>
            <person name="Keizer G."/>
            <person name="Linton E."/>
            <person name="Llaca V."/>
            <person name="Song R."/>
            <person name="Tanyolac B."/>
            <person name="Young S."/>
            <person name="Ho-Il K."/>
            <person name="Hahn J.H."/>
            <person name="Sangsakoo G."/>
            <person name="Vanavichit A."/>
            <person name="de Mattos Luiz.A.T."/>
            <person name="Zimmer P.D."/>
            <person name="Malone G."/>
            <person name="Dellagostin O."/>
            <person name="de Oliveira A.C."/>
            <person name="Bevan M."/>
            <person name="Bancroft I."/>
            <person name="Minx P."/>
            <person name="Cordum H."/>
            <person name="Wilson R."/>
            <person name="Cheng Z."/>
            <person name="Jin W."/>
            <person name="Jiang J."/>
            <person name="Leong S.A."/>
            <person name="Iwama H."/>
            <person name="Gojobori T."/>
            <person name="Itoh T."/>
            <person name="Niimura Y."/>
            <person name="Fujii Y."/>
            <person name="Habara T."/>
            <person name="Sakai H."/>
            <person name="Sato Y."/>
            <person name="Wilson G."/>
            <person name="Kumar K."/>
            <person name="McCouch S."/>
            <person name="Juretic N."/>
            <person name="Hoen D."/>
            <person name="Wright S."/>
            <person name="Bruskiewich R."/>
            <person name="Bureau T."/>
            <person name="Miyao A."/>
            <person name="Hirochika H."/>
            <person name="Nishikawa T."/>
            <person name="Kadowaki K."/>
            <person name="Sugiura M."/>
            <person name="Burr B."/>
            <person name="Sasaki T."/>
        </authorList>
    </citation>
    <scope>NUCLEOTIDE SEQUENCE [LARGE SCALE GENOMIC DNA]</scope>
    <source>
        <strain evidence="3">cv. Nipponbare</strain>
    </source>
</reference>
<dbReference type="STRING" id="39947.A0A0N7KHP5"/>
<name>A0A0N7KHP5_ORYSJ</name>
<feature type="compositionally biased region" description="Low complexity" evidence="1">
    <location>
        <begin position="96"/>
        <end position="107"/>
    </location>
</feature>
<gene>
    <name evidence="2" type="ordered locus">Os03g0636600</name>
    <name evidence="2" type="ORF">OSNPB_030636600</name>
</gene>
<reference evidence="2 3" key="3">
    <citation type="journal article" date="2013" name="Rice">
        <title>Improvement of the Oryza sativa Nipponbare reference genome using next generation sequence and optical map data.</title>
        <authorList>
            <person name="Kawahara Y."/>
            <person name="de la Bastide M."/>
            <person name="Hamilton J.P."/>
            <person name="Kanamori H."/>
            <person name="McCombie W.R."/>
            <person name="Ouyang S."/>
            <person name="Schwartz D.C."/>
            <person name="Tanaka T."/>
            <person name="Wu J."/>
            <person name="Zhou S."/>
            <person name="Childs K.L."/>
            <person name="Davidson R.M."/>
            <person name="Lin H."/>
            <person name="Quesada-Ocampo L."/>
            <person name="Vaillancourt B."/>
            <person name="Sakai H."/>
            <person name="Lee S.S."/>
            <person name="Kim J."/>
            <person name="Numa H."/>
            <person name="Itoh T."/>
            <person name="Buell C.R."/>
            <person name="Matsumoto T."/>
        </authorList>
    </citation>
    <scope>NUCLEOTIDE SEQUENCE [LARGE SCALE GENOMIC DNA]</scope>
    <source>
        <strain evidence="3">cv. Nipponbare</strain>
    </source>
</reference>
<dbReference type="InParanoid" id="A0A0N7KHP5"/>
<accession>A0A0N7KHP5</accession>
<dbReference type="AlphaFoldDB" id="A0A0N7KHP5"/>
<keyword evidence="3" id="KW-1185">Reference proteome</keyword>
<feature type="compositionally biased region" description="Low complexity" evidence="1">
    <location>
        <begin position="15"/>
        <end position="25"/>
    </location>
</feature>
<protein>
    <submittedName>
        <fullName evidence="2">Os03g0636600 protein</fullName>
    </submittedName>
</protein>